<name>I1DV16_9GAMM</name>
<dbReference type="Pfam" id="PF13444">
    <property type="entry name" value="Acetyltransf_5"/>
    <property type="match status" value="1"/>
</dbReference>
<dbReference type="RefSeq" id="WP_008219071.1">
    <property type="nucleotide sequence ID" value="NZ_BAFK01000003.1"/>
</dbReference>
<dbReference type="NCBIfam" id="TIGR03694">
    <property type="entry name" value="exosort_acyl"/>
    <property type="match status" value="1"/>
</dbReference>
<proteinExistence type="predicted"/>
<dbReference type="SUPFAM" id="SSF55729">
    <property type="entry name" value="Acyl-CoA N-acyltransferases (Nat)"/>
    <property type="match status" value="1"/>
</dbReference>
<dbReference type="AlphaFoldDB" id="I1DV16"/>
<dbReference type="OrthoDB" id="582214at2"/>
<evidence type="ECO:0008006" key="3">
    <source>
        <dbReference type="Google" id="ProtNLM"/>
    </source>
</evidence>
<accession>I1DV16</accession>
<dbReference type="InterPro" id="IPR022484">
    <property type="entry name" value="PEP-CTERM/exosrtase_acylTfrase"/>
</dbReference>
<keyword evidence="2" id="KW-1185">Reference proteome</keyword>
<dbReference type="Gene3D" id="3.40.630.30">
    <property type="match status" value="1"/>
</dbReference>
<gene>
    <name evidence="1" type="ORF">RNAN_0864</name>
</gene>
<comment type="caution">
    <text evidence="1">The sequence shown here is derived from an EMBL/GenBank/DDBJ whole genome shotgun (WGS) entry which is preliminary data.</text>
</comment>
<dbReference type="Proteomes" id="UP000004374">
    <property type="component" value="Unassembled WGS sequence"/>
</dbReference>
<evidence type="ECO:0000313" key="2">
    <source>
        <dbReference type="Proteomes" id="UP000004374"/>
    </source>
</evidence>
<reference evidence="1 2" key="1">
    <citation type="journal article" date="2012" name="J. Bacteriol.">
        <title>Genome Sequence of the Protease-Producing Bacterium Rheinheimera nanhaiensis E407-8T, Isolated from Deep-Sea Sediment of the South China Sea.</title>
        <authorList>
            <person name="Zhang X.-Y."/>
            <person name="Zhang Y.-J."/>
            <person name="Qin Q.-L."/>
            <person name="Xie B.-B."/>
            <person name="Chen X.-L."/>
            <person name="Zhou B.-C."/>
            <person name="Zhang Y.-Z."/>
        </authorList>
    </citation>
    <scope>NUCLEOTIDE SEQUENCE [LARGE SCALE GENOMIC DNA]</scope>
    <source>
        <strain evidence="1 2">E407-8</strain>
    </source>
</reference>
<dbReference type="STRING" id="562729.RNAN_0864"/>
<dbReference type="InterPro" id="IPR016181">
    <property type="entry name" value="Acyl_CoA_acyltransferase"/>
</dbReference>
<evidence type="ECO:0000313" key="1">
    <source>
        <dbReference type="EMBL" id="GAB57894.1"/>
    </source>
</evidence>
<protein>
    <recommendedName>
        <fullName evidence="3">PEP-CTERM/exosortase system-associated acyltransferase</fullName>
    </recommendedName>
</protein>
<dbReference type="EMBL" id="BAFK01000003">
    <property type="protein sequence ID" value="GAB57894.1"/>
    <property type="molecule type" value="Genomic_DNA"/>
</dbReference>
<organism evidence="1 2">
    <name type="scientific">Rheinheimera nanhaiensis E407-8</name>
    <dbReference type="NCBI Taxonomy" id="562729"/>
    <lineage>
        <taxon>Bacteria</taxon>
        <taxon>Pseudomonadati</taxon>
        <taxon>Pseudomonadota</taxon>
        <taxon>Gammaproteobacteria</taxon>
        <taxon>Chromatiales</taxon>
        <taxon>Chromatiaceae</taxon>
        <taxon>Rheinheimera</taxon>
    </lineage>
</organism>
<sequence length="283" mass="31758">MTSLAAVQSDARQNSATTVTPLFGTELASSSPLRHFAHFFHASLAQTDIQKHQTYRLRHRVYCEELQFEPQRDSGLEHDEYDSRAIHCAISRLSTAQLAGTVRLITSTDAGQLLPLEQYFAAKVNHPTLCPAAFPREQICEISRLAVPGEIRQRKQSQSPLGHNLNKLLLQLEQRCCEAVAISLYLVAMLMCLHYGKHHVFVMIEPALARILKRIGIHFVQIGEVVDFNGKRAPYYVDARATFHTLGCEYKTLSNILAAQLFAEQPDTLVPSRDVKPEQLGVN</sequence>